<reference evidence="2" key="1">
    <citation type="journal article" date="2014" name="Front. Microbiol.">
        <title>High frequency of phylogenetically diverse reductive dehalogenase-homologous genes in deep subseafloor sedimentary metagenomes.</title>
        <authorList>
            <person name="Kawai M."/>
            <person name="Futagami T."/>
            <person name="Toyoda A."/>
            <person name="Takaki Y."/>
            <person name="Nishi S."/>
            <person name="Hori S."/>
            <person name="Arai W."/>
            <person name="Tsubouchi T."/>
            <person name="Morono Y."/>
            <person name="Uchiyama I."/>
            <person name="Ito T."/>
            <person name="Fujiyama A."/>
            <person name="Inagaki F."/>
            <person name="Takami H."/>
        </authorList>
    </citation>
    <scope>NUCLEOTIDE SEQUENCE</scope>
    <source>
        <strain evidence="2">Expedition CK06-06</strain>
    </source>
</reference>
<comment type="caution">
    <text evidence="2">The sequence shown here is derived from an EMBL/GenBank/DDBJ whole genome shotgun (WGS) entry which is preliminary data.</text>
</comment>
<feature type="domain" description="CCHC-type" evidence="1">
    <location>
        <begin position="2"/>
        <end position="18"/>
    </location>
</feature>
<name>X1FQ47_9ZZZZ</name>
<dbReference type="SUPFAM" id="SSF57756">
    <property type="entry name" value="Retrovirus zinc finger-like domains"/>
    <property type="match status" value="1"/>
</dbReference>
<protein>
    <recommendedName>
        <fullName evidence="1">CCHC-type domain-containing protein</fullName>
    </recommendedName>
</protein>
<dbReference type="SMART" id="SM00343">
    <property type="entry name" value="ZnF_C2HC"/>
    <property type="match status" value="2"/>
</dbReference>
<dbReference type="GO" id="GO:0008270">
    <property type="term" value="F:zinc ion binding"/>
    <property type="evidence" value="ECO:0007669"/>
    <property type="project" value="InterPro"/>
</dbReference>
<accession>X1FQ47</accession>
<dbReference type="InterPro" id="IPR036875">
    <property type="entry name" value="Znf_CCHC_sf"/>
</dbReference>
<feature type="domain" description="CCHC-type" evidence="1">
    <location>
        <begin position="30"/>
        <end position="46"/>
    </location>
</feature>
<sequence length="69" mass="7934">MYCRYCGSHNHTIKNCPKTHSGSINRLHMKCAYCGSKEHNIDACPKTFHGNAMRAWHPDKISNNFIKDL</sequence>
<gene>
    <name evidence="2" type="ORF">S03H2_15237</name>
</gene>
<dbReference type="AlphaFoldDB" id="X1FQ47"/>
<evidence type="ECO:0000313" key="2">
    <source>
        <dbReference type="EMBL" id="GAH47102.1"/>
    </source>
</evidence>
<proteinExistence type="predicted"/>
<dbReference type="InterPro" id="IPR001878">
    <property type="entry name" value="Znf_CCHC"/>
</dbReference>
<organism evidence="2">
    <name type="scientific">marine sediment metagenome</name>
    <dbReference type="NCBI Taxonomy" id="412755"/>
    <lineage>
        <taxon>unclassified sequences</taxon>
        <taxon>metagenomes</taxon>
        <taxon>ecological metagenomes</taxon>
    </lineage>
</organism>
<dbReference type="EMBL" id="BARU01007737">
    <property type="protein sequence ID" value="GAH47102.1"/>
    <property type="molecule type" value="Genomic_DNA"/>
</dbReference>
<dbReference type="Gene3D" id="4.10.60.10">
    <property type="entry name" value="Zinc finger, CCHC-type"/>
    <property type="match status" value="1"/>
</dbReference>
<dbReference type="GO" id="GO:0003676">
    <property type="term" value="F:nucleic acid binding"/>
    <property type="evidence" value="ECO:0007669"/>
    <property type="project" value="InterPro"/>
</dbReference>
<evidence type="ECO:0000259" key="1">
    <source>
        <dbReference type="SMART" id="SM00343"/>
    </source>
</evidence>